<evidence type="ECO:0000313" key="1">
    <source>
        <dbReference type="EMBL" id="JAD36326.1"/>
    </source>
</evidence>
<accession>A0A0A8ZBX8</accession>
<sequence>MAASYDSKKQHASMRERRV</sequence>
<reference evidence="1" key="1">
    <citation type="submission" date="2014-09" db="EMBL/GenBank/DDBJ databases">
        <authorList>
            <person name="Magalhaes I.L.F."/>
            <person name="Oliveira U."/>
            <person name="Santos F.R."/>
            <person name="Vidigal T.H.D.A."/>
            <person name="Brescovit A.D."/>
            <person name="Santos A.J."/>
        </authorList>
    </citation>
    <scope>NUCLEOTIDE SEQUENCE</scope>
    <source>
        <tissue evidence="1">Shoot tissue taken approximately 20 cm above the soil surface</tissue>
    </source>
</reference>
<name>A0A0A8ZBX8_ARUDO</name>
<reference evidence="1" key="2">
    <citation type="journal article" date="2015" name="Data Brief">
        <title>Shoot transcriptome of the giant reed, Arundo donax.</title>
        <authorList>
            <person name="Barrero R.A."/>
            <person name="Guerrero F.D."/>
            <person name="Moolhuijzen P."/>
            <person name="Goolsby J.A."/>
            <person name="Tidwell J."/>
            <person name="Bellgard S.E."/>
            <person name="Bellgard M.I."/>
        </authorList>
    </citation>
    <scope>NUCLEOTIDE SEQUENCE</scope>
    <source>
        <tissue evidence="1">Shoot tissue taken approximately 20 cm above the soil surface</tissue>
    </source>
</reference>
<dbReference type="EMBL" id="GBRH01261569">
    <property type="protein sequence ID" value="JAD36326.1"/>
    <property type="molecule type" value="Transcribed_RNA"/>
</dbReference>
<dbReference type="AlphaFoldDB" id="A0A0A8ZBX8"/>
<proteinExistence type="predicted"/>
<organism evidence="1">
    <name type="scientific">Arundo donax</name>
    <name type="common">Giant reed</name>
    <name type="synonym">Donax arundinaceus</name>
    <dbReference type="NCBI Taxonomy" id="35708"/>
    <lineage>
        <taxon>Eukaryota</taxon>
        <taxon>Viridiplantae</taxon>
        <taxon>Streptophyta</taxon>
        <taxon>Embryophyta</taxon>
        <taxon>Tracheophyta</taxon>
        <taxon>Spermatophyta</taxon>
        <taxon>Magnoliopsida</taxon>
        <taxon>Liliopsida</taxon>
        <taxon>Poales</taxon>
        <taxon>Poaceae</taxon>
        <taxon>PACMAD clade</taxon>
        <taxon>Arundinoideae</taxon>
        <taxon>Arundineae</taxon>
        <taxon>Arundo</taxon>
    </lineage>
</organism>
<protein>
    <submittedName>
        <fullName evidence="1">Uncharacterized protein</fullName>
    </submittedName>
</protein>